<feature type="transmembrane region" description="Helical" evidence="1">
    <location>
        <begin position="50"/>
        <end position="73"/>
    </location>
</feature>
<keyword evidence="1" id="KW-0472">Membrane</keyword>
<evidence type="ECO:0000256" key="1">
    <source>
        <dbReference type="SAM" id="Phobius"/>
    </source>
</evidence>
<sequence length="157" mass="16986">MNFSYTRFIEIGVAVATGLTAGGMSYITFVEAPCRAKLSAADQVLHFRTTFHRAMGVFKPAGIVLVPTLIVCARLTGKPLYYAAALPFALFAPFTALTIAPIYKQLLTCPSPANPKEEEDVKALVSTWAKRHAVRTFLAISGFMCTVSACVLLEGHE</sequence>
<comment type="caution">
    <text evidence="2">The sequence shown here is derived from an EMBL/GenBank/DDBJ whole genome shotgun (WGS) entry which is preliminary data.</text>
</comment>
<feature type="transmembrane region" description="Helical" evidence="1">
    <location>
        <begin position="12"/>
        <end position="30"/>
    </location>
</feature>
<evidence type="ECO:0000313" key="2">
    <source>
        <dbReference type="EMBL" id="PXF48832.1"/>
    </source>
</evidence>
<dbReference type="PANTHER" id="PTHR36535">
    <property type="entry name" value="YALI0E30327P"/>
    <property type="match status" value="1"/>
</dbReference>
<keyword evidence="3" id="KW-1185">Reference proteome</keyword>
<evidence type="ECO:0000313" key="3">
    <source>
        <dbReference type="Proteomes" id="UP000247409"/>
    </source>
</evidence>
<organism evidence="2 3">
    <name type="scientific">Gracilariopsis chorda</name>
    <dbReference type="NCBI Taxonomy" id="448386"/>
    <lineage>
        <taxon>Eukaryota</taxon>
        <taxon>Rhodophyta</taxon>
        <taxon>Florideophyceae</taxon>
        <taxon>Rhodymeniophycidae</taxon>
        <taxon>Gracilariales</taxon>
        <taxon>Gracilariaceae</taxon>
        <taxon>Gracilariopsis</taxon>
    </lineage>
</organism>
<feature type="transmembrane region" description="Helical" evidence="1">
    <location>
        <begin position="133"/>
        <end position="153"/>
    </location>
</feature>
<dbReference type="Pfam" id="PF08592">
    <property type="entry name" value="Anthrone_oxy"/>
    <property type="match status" value="1"/>
</dbReference>
<accession>A0A2V3J3Y2</accession>
<dbReference type="InterPro" id="IPR013901">
    <property type="entry name" value="Anthrone_oxy"/>
</dbReference>
<dbReference type="EMBL" id="NBIV01000011">
    <property type="protein sequence ID" value="PXF48832.1"/>
    <property type="molecule type" value="Genomic_DNA"/>
</dbReference>
<dbReference type="Proteomes" id="UP000247409">
    <property type="component" value="Unassembled WGS sequence"/>
</dbReference>
<evidence type="ECO:0008006" key="4">
    <source>
        <dbReference type="Google" id="ProtNLM"/>
    </source>
</evidence>
<keyword evidence="1" id="KW-1133">Transmembrane helix</keyword>
<protein>
    <recommendedName>
        <fullName evidence="4">DUF1772-domain-containing protein</fullName>
    </recommendedName>
</protein>
<proteinExistence type="predicted"/>
<reference evidence="2 3" key="1">
    <citation type="journal article" date="2018" name="Mol. Biol. Evol.">
        <title>Analysis of the draft genome of the red seaweed Gracilariopsis chorda provides insights into genome size evolution in Rhodophyta.</title>
        <authorList>
            <person name="Lee J."/>
            <person name="Yang E.C."/>
            <person name="Graf L."/>
            <person name="Yang J.H."/>
            <person name="Qiu H."/>
            <person name="Zel Zion U."/>
            <person name="Chan C.X."/>
            <person name="Stephens T.G."/>
            <person name="Weber A.P.M."/>
            <person name="Boo G.H."/>
            <person name="Boo S.M."/>
            <person name="Kim K.M."/>
            <person name="Shin Y."/>
            <person name="Jung M."/>
            <person name="Lee S.J."/>
            <person name="Yim H.S."/>
            <person name="Lee J.H."/>
            <person name="Bhattacharya D."/>
            <person name="Yoon H.S."/>
        </authorList>
    </citation>
    <scope>NUCLEOTIDE SEQUENCE [LARGE SCALE GENOMIC DNA]</scope>
    <source>
        <strain evidence="2 3">SKKU-2015</strain>
        <tissue evidence="2">Whole body</tissue>
    </source>
</reference>
<gene>
    <name evidence="2" type="ORF">BWQ96_01388</name>
</gene>
<dbReference type="PANTHER" id="PTHR36535:SF1">
    <property type="entry name" value="DUF1772 DOMAIN-CONTAINING PROTEIN"/>
    <property type="match status" value="1"/>
</dbReference>
<dbReference type="AlphaFoldDB" id="A0A2V3J3Y2"/>
<name>A0A2V3J3Y2_9FLOR</name>
<dbReference type="OrthoDB" id="5954308at2759"/>
<keyword evidence="1" id="KW-0812">Transmembrane</keyword>
<feature type="transmembrane region" description="Helical" evidence="1">
    <location>
        <begin position="80"/>
        <end position="103"/>
    </location>
</feature>